<gene>
    <name evidence="1" type="ORF">BV25DRAFT_1825289</name>
</gene>
<reference evidence="1" key="2">
    <citation type="journal article" date="2022" name="New Phytol.">
        <title>Evolutionary transition to the ectomycorrhizal habit in the genomes of a hyperdiverse lineage of mushroom-forming fungi.</title>
        <authorList>
            <person name="Looney B."/>
            <person name="Miyauchi S."/>
            <person name="Morin E."/>
            <person name="Drula E."/>
            <person name="Courty P.E."/>
            <person name="Kohler A."/>
            <person name="Kuo A."/>
            <person name="LaButti K."/>
            <person name="Pangilinan J."/>
            <person name="Lipzen A."/>
            <person name="Riley R."/>
            <person name="Andreopoulos W."/>
            <person name="He G."/>
            <person name="Johnson J."/>
            <person name="Nolan M."/>
            <person name="Tritt A."/>
            <person name="Barry K.W."/>
            <person name="Grigoriev I.V."/>
            <person name="Nagy L.G."/>
            <person name="Hibbett D."/>
            <person name="Henrissat B."/>
            <person name="Matheny P.B."/>
            <person name="Labbe J."/>
            <person name="Martin F.M."/>
        </authorList>
    </citation>
    <scope>NUCLEOTIDE SEQUENCE</scope>
    <source>
        <strain evidence="1">HHB10654</strain>
    </source>
</reference>
<keyword evidence="2" id="KW-1185">Reference proteome</keyword>
<reference evidence="1" key="1">
    <citation type="submission" date="2021-03" db="EMBL/GenBank/DDBJ databases">
        <authorList>
            <consortium name="DOE Joint Genome Institute"/>
            <person name="Ahrendt S."/>
            <person name="Looney B.P."/>
            <person name="Miyauchi S."/>
            <person name="Morin E."/>
            <person name="Drula E."/>
            <person name="Courty P.E."/>
            <person name="Chicoki N."/>
            <person name="Fauchery L."/>
            <person name="Kohler A."/>
            <person name="Kuo A."/>
            <person name="Labutti K."/>
            <person name="Pangilinan J."/>
            <person name="Lipzen A."/>
            <person name="Riley R."/>
            <person name="Andreopoulos W."/>
            <person name="He G."/>
            <person name="Johnson J."/>
            <person name="Barry K.W."/>
            <person name="Grigoriev I.V."/>
            <person name="Nagy L."/>
            <person name="Hibbett D."/>
            <person name="Henrissat B."/>
            <person name="Matheny P.B."/>
            <person name="Labbe J."/>
            <person name="Martin F."/>
        </authorList>
    </citation>
    <scope>NUCLEOTIDE SEQUENCE</scope>
    <source>
        <strain evidence="1">HHB10654</strain>
    </source>
</reference>
<evidence type="ECO:0000313" key="1">
    <source>
        <dbReference type="EMBL" id="KAI0062752.1"/>
    </source>
</evidence>
<dbReference type="Proteomes" id="UP000814140">
    <property type="component" value="Unassembled WGS sequence"/>
</dbReference>
<evidence type="ECO:0000313" key="2">
    <source>
        <dbReference type="Proteomes" id="UP000814140"/>
    </source>
</evidence>
<name>A0ACB8T2Q3_9AGAM</name>
<keyword evidence="1" id="KW-0378">Hydrolase</keyword>
<proteinExistence type="predicted"/>
<accession>A0ACB8T2Q3</accession>
<protein>
    <submittedName>
        <fullName evidence="1">P-loop containing nucleoside triphosphate hydrolase protein</fullName>
    </submittedName>
</protein>
<dbReference type="EMBL" id="MU277206">
    <property type="protein sequence ID" value="KAI0062752.1"/>
    <property type="molecule type" value="Genomic_DNA"/>
</dbReference>
<comment type="caution">
    <text evidence="1">The sequence shown here is derived from an EMBL/GenBank/DDBJ whole genome shotgun (WGS) entry which is preliminary data.</text>
</comment>
<organism evidence="1 2">
    <name type="scientific">Artomyces pyxidatus</name>
    <dbReference type="NCBI Taxonomy" id="48021"/>
    <lineage>
        <taxon>Eukaryota</taxon>
        <taxon>Fungi</taxon>
        <taxon>Dikarya</taxon>
        <taxon>Basidiomycota</taxon>
        <taxon>Agaricomycotina</taxon>
        <taxon>Agaricomycetes</taxon>
        <taxon>Russulales</taxon>
        <taxon>Auriscalpiaceae</taxon>
        <taxon>Artomyces</taxon>
    </lineage>
</organism>
<sequence>MNSRSRQRAPHSAPGLIPGAIEARDSSSLEQCGRSPPRQVNCAFATRPQVSHCRSCSDAGSLPQHCRTYHPRPTFQLRSSIYKTSGRRHPYQKQLARHLDLNFFHIRLSTRMSTPTSRLSPAQRALLDEATRDRDDVSISDPGSTLDALDFGVIDRTVAAAGVEKDFTIKVIDPSSVITIVDVRWSRAQLRPFVVELDDYCTLHHGDEYRITIQFQQSEIGRYSDQLEFEFSSETPIAGNRFIILRPITVVVGSPVDYDLLRPQISYVPPSRGTGPLQGQIVEGVPPPRPRAVHWRGGLPKSHIPESLDTIFSAPSGKITVKSVKEALSLDDKPISTQSYTSHFKAMLWLEEWCKQRDLEVFDIEEAQVKKRGVYHYLKVPGLAEKRPSVLIGDRILVQQQGSTDGKIYEGHVHLIFEKKVVLQFDKSFVALPKERYHVRFRLDRTPLQRQHQSLTTLFNAQHIFFPLQRDVGSLTSKKGISIAKHFQDNQPQLKAIKAIVLRAPGTAPFILFGPPGTGKTVTGIESIRQILHRNPKARILACAPSNAAADIIASRLVDLGPEVLFRFYAPSRETTVVPAELLPFTFINDKRVFSHPPLKTVRRYRVIVSTCMSAAFAAGIGLKRGHFTHIFVDEAGQATEPEVMVAIKGMADARTNIVLLGDPKQLAPVVHSTVARQMGLDVSFMERLMARDIYKADKSNGIAFVKLVKNYRSHEAILRYPNQQFYDAELETCGELHSIDSFLESPVLASSRFPVVFHATVGKDAREGSSPSFFNVEEVLQVKAYVEEILSDTQFPIEAKEIGIIAPYQAQCKKIRLTLDNIAGGQDIKVGSVEEFQGQERRVIIVSTVRSSQDLISFDVKHTLGFVAHPRRFNVAVTRAKALLVVIGDPTVLSLDPIWRGFLNYVHSEGGWKGVPISWDPTEPVRADGGYDAELRDVGRAILDELTGRMEKLGAAAEDVSAVAQDVDAEEIPWWERE</sequence>